<dbReference type="AlphaFoldDB" id="A0A8R1IB32"/>
<name>A0A8R1IB32_CAEJA</name>
<reference evidence="2" key="1">
    <citation type="submission" date="2010-08" db="EMBL/GenBank/DDBJ databases">
        <authorList>
            <consortium name="Caenorhabditis japonica Sequencing Consortium"/>
            <person name="Wilson R.K."/>
        </authorList>
    </citation>
    <scope>NUCLEOTIDE SEQUENCE [LARGE SCALE GENOMIC DNA]</scope>
    <source>
        <strain evidence="2">DF5081</strain>
    </source>
</reference>
<evidence type="ECO:0000313" key="2">
    <source>
        <dbReference type="Proteomes" id="UP000005237"/>
    </source>
</evidence>
<accession>A0A8R1IB32</accession>
<dbReference type="EnsemblMetazoa" id="CJA32354.1">
    <property type="protein sequence ID" value="CJA32354.1"/>
    <property type="gene ID" value="WBGene00208201"/>
</dbReference>
<dbReference type="Proteomes" id="UP000005237">
    <property type="component" value="Unassembled WGS sequence"/>
</dbReference>
<sequence>MYTFLLRPQRLANPIIQFERVWRPPEEQNLAILSILDKLPAELLIVNVWHKRTELLGRGGEEGLVGEGEPSAFLCRAEGTGRCSPSLSFPVLAHQSRHASIPTPTYNHLFIRRSE</sequence>
<protein>
    <submittedName>
        <fullName evidence="1">Uncharacterized protein</fullName>
    </submittedName>
</protein>
<keyword evidence="2" id="KW-1185">Reference proteome</keyword>
<evidence type="ECO:0000313" key="1">
    <source>
        <dbReference type="EnsemblMetazoa" id="CJA32354.1"/>
    </source>
</evidence>
<organism evidence="1 2">
    <name type="scientific">Caenorhabditis japonica</name>
    <dbReference type="NCBI Taxonomy" id="281687"/>
    <lineage>
        <taxon>Eukaryota</taxon>
        <taxon>Metazoa</taxon>
        <taxon>Ecdysozoa</taxon>
        <taxon>Nematoda</taxon>
        <taxon>Chromadorea</taxon>
        <taxon>Rhabditida</taxon>
        <taxon>Rhabditina</taxon>
        <taxon>Rhabditomorpha</taxon>
        <taxon>Rhabditoidea</taxon>
        <taxon>Rhabditidae</taxon>
        <taxon>Peloderinae</taxon>
        <taxon>Caenorhabditis</taxon>
    </lineage>
</organism>
<reference evidence="1" key="2">
    <citation type="submission" date="2022-06" db="UniProtKB">
        <authorList>
            <consortium name="EnsemblMetazoa"/>
        </authorList>
    </citation>
    <scope>IDENTIFICATION</scope>
    <source>
        <strain evidence="1">DF5081</strain>
    </source>
</reference>
<proteinExistence type="predicted"/>